<evidence type="ECO:0000313" key="3">
    <source>
        <dbReference type="Proteomes" id="UP000279236"/>
    </source>
</evidence>
<dbReference type="InterPro" id="IPR003607">
    <property type="entry name" value="HD/PDEase_dom"/>
</dbReference>
<sequence length="242" mass="26801">MPTCDMPSAHTPAQLEEFGWTAVPRDFATVLKGVKPAVIIAAADIKVPTTELARKVDEYAKRELPEGTYNHSLRVYYYGRAILKQHFPEWKLTDETLYITALLHDIGCTPSNLRATLMSFEFYGGLLALDLLKSSGAPLPQAENVAETIIRHQDLGETGTVTQLCQVILLATVFDNVGLNPELITTETIQQVVQLYPRNGWTKCFADTVGEECALKPWAHTTAIDGFAEKIMGNTLMAPYDK</sequence>
<dbReference type="InterPro" id="IPR006674">
    <property type="entry name" value="HD_domain"/>
</dbReference>
<dbReference type="GeneID" id="39588729"/>
<organism evidence="2 3">
    <name type="scientific">Apiotrichum porosum</name>
    <dbReference type="NCBI Taxonomy" id="105984"/>
    <lineage>
        <taxon>Eukaryota</taxon>
        <taxon>Fungi</taxon>
        <taxon>Dikarya</taxon>
        <taxon>Basidiomycota</taxon>
        <taxon>Agaricomycotina</taxon>
        <taxon>Tremellomycetes</taxon>
        <taxon>Trichosporonales</taxon>
        <taxon>Trichosporonaceae</taxon>
        <taxon>Apiotrichum</taxon>
    </lineage>
</organism>
<dbReference type="InterPro" id="IPR017771">
    <property type="entry name" value="Cyanamide_hydratase_HD"/>
</dbReference>
<gene>
    <name evidence="2" type="ORF">EHS24_004186</name>
</gene>
<feature type="domain" description="HD" evidence="1">
    <location>
        <begin position="68"/>
        <end position="177"/>
    </location>
</feature>
<dbReference type="AlphaFoldDB" id="A0A427Y4J4"/>
<dbReference type="OrthoDB" id="10033309at2759"/>
<proteinExistence type="predicted"/>
<dbReference type="PANTHER" id="PTHR35569">
    <property type="entry name" value="CYANAMIDE HYDRATASE DDI2-RELATED"/>
    <property type="match status" value="1"/>
</dbReference>
<dbReference type="EMBL" id="RSCE01000002">
    <property type="protein sequence ID" value="RSH85998.1"/>
    <property type="molecule type" value="Genomic_DNA"/>
</dbReference>
<dbReference type="RefSeq" id="XP_028478783.1">
    <property type="nucleotide sequence ID" value="XM_028619811.1"/>
</dbReference>
<keyword evidence="3" id="KW-1185">Reference proteome</keyword>
<dbReference type="Pfam" id="PF01966">
    <property type="entry name" value="HD"/>
    <property type="match status" value="1"/>
</dbReference>
<dbReference type="SUPFAM" id="SSF109604">
    <property type="entry name" value="HD-domain/PDEase-like"/>
    <property type="match status" value="1"/>
</dbReference>
<evidence type="ECO:0000259" key="1">
    <source>
        <dbReference type="PROSITE" id="PS51831"/>
    </source>
</evidence>
<accession>A0A427Y4J4</accession>
<dbReference type="Gene3D" id="1.10.3210.10">
    <property type="entry name" value="Hypothetical protein af1432"/>
    <property type="match status" value="1"/>
</dbReference>
<evidence type="ECO:0000313" key="2">
    <source>
        <dbReference type="EMBL" id="RSH85998.1"/>
    </source>
</evidence>
<dbReference type="NCBIfam" id="TIGR03401">
    <property type="entry name" value="cyanamide_fam"/>
    <property type="match status" value="1"/>
</dbReference>
<dbReference type="Proteomes" id="UP000279236">
    <property type="component" value="Unassembled WGS sequence"/>
</dbReference>
<reference evidence="2 3" key="1">
    <citation type="submission" date="2018-11" db="EMBL/GenBank/DDBJ databases">
        <title>Genome sequence of Apiotrichum porosum DSM 27194.</title>
        <authorList>
            <person name="Aliyu H."/>
            <person name="Gorte O."/>
            <person name="Ochsenreither K."/>
        </authorList>
    </citation>
    <scope>NUCLEOTIDE SEQUENCE [LARGE SCALE GENOMIC DNA]</scope>
    <source>
        <strain evidence="2 3">DSM 27194</strain>
    </source>
</reference>
<comment type="caution">
    <text evidence="2">The sequence shown here is derived from an EMBL/GenBank/DDBJ whole genome shotgun (WGS) entry which is preliminary data.</text>
</comment>
<dbReference type="SMART" id="SM00471">
    <property type="entry name" value="HDc"/>
    <property type="match status" value="1"/>
</dbReference>
<name>A0A427Y4J4_9TREE</name>
<dbReference type="PANTHER" id="PTHR35569:SF1">
    <property type="entry name" value="CYANAMIDE HYDRATASE DDI2-RELATED"/>
    <property type="match status" value="1"/>
</dbReference>
<dbReference type="CDD" id="cd00077">
    <property type="entry name" value="HDc"/>
    <property type="match status" value="1"/>
</dbReference>
<dbReference type="PROSITE" id="PS51831">
    <property type="entry name" value="HD"/>
    <property type="match status" value="1"/>
</dbReference>
<protein>
    <recommendedName>
        <fullName evidence="1">HD domain-containing protein</fullName>
    </recommendedName>
</protein>